<feature type="transmembrane region" description="Helical" evidence="4">
    <location>
        <begin position="7"/>
        <end position="23"/>
    </location>
</feature>
<dbReference type="SUPFAM" id="SSF100895">
    <property type="entry name" value="Kazal-type serine protease inhibitors"/>
    <property type="match status" value="1"/>
</dbReference>
<feature type="domain" description="Kazal-like" evidence="5">
    <location>
        <begin position="298"/>
        <end position="349"/>
    </location>
</feature>
<dbReference type="SMART" id="SM00280">
    <property type="entry name" value="KAZAL"/>
    <property type="match status" value="1"/>
</dbReference>
<keyword evidence="1" id="KW-0646">Protease inhibitor</keyword>
<dbReference type="PROSITE" id="PS51465">
    <property type="entry name" value="KAZAL_2"/>
    <property type="match status" value="1"/>
</dbReference>
<evidence type="ECO:0000256" key="2">
    <source>
        <dbReference type="ARBA" id="ARBA00022900"/>
    </source>
</evidence>
<protein>
    <submittedName>
        <fullName evidence="6">Kazal-type serine protease inhibitor domain-containing protein</fullName>
    </submittedName>
</protein>
<dbReference type="GO" id="GO:0005576">
    <property type="term" value="C:extracellular region"/>
    <property type="evidence" value="ECO:0007669"/>
    <property type="project" value="TreeGrafter"/>
</dbReference>
<sequence>MKIQTILIVYSYIYIFSISIYANKPCRIDSDPICVSNGIIYPNERQFSKDKLNNKDLNNSDIYNNKTIEMINDSHKMTILEGNNSSASSHLRGYSNSSDLSNVTFIATSLEELWRKYDSNDNKTSINNEMKYSWNVSNISSVEESTKYNISSNVKNRSNIYDPVEDLSIILSNDNASQYNDSNPSGFNNRNETYLIDIVKPDNSTFLEDPIYYSTNLSNKNITIEPKGISPDFLEEVNLQNIIVESNYSLSANSSNKNDNILNINNVTIYKYLDEKSVDIFDLNVYPIEREFPKKFNRTRGRGCTIRCTSEFDPHCGSDGKQYMNLCEFRNAQCNNPKLIFINYGECVIPPLRHS</sequence>
<dbReference type="Pfam" id="PF07648">
    <property type="entry name" value="Kazal_2"/>
    <property type="match status" value="2"/>
</dbReference>
<keyword evidence="4" id="KW-0812">Transmembrane</keyword>
<dbReference type="PANTHER" id="PTHR10913">
    <property type="entry name" value="FOLLISTATIN-RELATED"/>
    <property type="match status" value="1"/>
</dbReference>
<dbReference type="AlphaFoldDB" id="A0A1J4MUU6"/>
<keyword evidence="3" id="KW-1015">Disulfide bond</keyword>
<evidence type="ECO:0000313" key="6">
    <source>
        <dbReference type="EMBL" id="OII77839.1"/>
    </source>
</evidence>
<evidence type="ECO:0000256" key="4">
    <source>
        <dbReference type="SAM" id="Phobius"/>
    </source>
</evidence>
<reference evidence="6 7" key="1">
    <citation type="submission" date="2016-10" db="EMBL/GenBank/DDBJ databases">
        <title>Reductive evolution of mitochondrial metabolism and differential evolution of invasion-related proteins in Cryptosporidium.</title>
        <authorList>
            <person name="Liu S."/>
            <person name="Roellig D.M."/>
            <person name="Guo Y."/>
            <person name="Li N."/>
            <person name="Frace M.A."/>
            <person name="Tang K."/>
            <person name="Zhang L."/>
            <person name="Feng Y."/>
            <person name="Xiao L."/>
        </authorList>
    </citation>
    <scope>NUCLEOTIDE SEQUENCE [LARGE SCALE GENOMIC DNA]</scope>
    <source>
        <strain evidence="6">30847</strain>
    </source>
</reference>
<evidence type="ECO:0000256" key="3">
    <source>
        <dbReference type="ARBA" id="ARBA00023157"/>
    </source>
</evidence>
<proteinExistence type="predicted"/>
<keyword evidence="4" id="KW-0472">Membrane</keyword>
<dbReference type="VEuPathDB" id="CryptoDB:cand_013550"/>
<dbReference type="InterPro" id="IPR036058">
    <property type="entry name" value="Kazal_dom_sf"/>
</dbReference>
<keyword evidence="2" id="KW-0722">Serine protease inhibitor</keyword>
<dbReference type="Proteomes" id="UP000186804">
    <property type="component" value="Unassembled WGS sequence"/>
</dbReference>
<dbReference type="PANTHER" id="PTHR10913:SF45">
    <property type="entry name" value="FOLLISTATIN, ISOFORM A-RELATED"/>
    <property type="match status" value="1"/>
</dbReference>
<accession>A0A1J4MUU6</accession>
<evidence type="ECO:0000313" key="7">
    <source>
        <dbReference type="Proteomes" id="UP000186804"/>
    </source>
</evidence>
<evidence type="ECO:0000256" key="1">
    <source>
        <dbReference type="ARBA" id="ARBA00022690"/>
    </source>
</evidence>
<dbReference type="CDD" id="cd00104">
    <property type="entry name" value="KAZAL_FS"/>
    <property type="match status" value="1"/>
</dbReference>
<name>A0A1J4MUU6_9CRYT</name>
<gene>
    <name evidence="6" type="ORF">cand_013550</name>
</gene>
<organism evidence="6 7">
    <name type="scientific">Cryptosporidium andersoni</name>
    <dbReference type="NCBI Taxonomy" id="117008"/>
    <lineage>
        <taxon>Eukaryota</taxon>
        <taxon>Sar</taxon>
        <taxon>Alveolata</taxon>
        <taxon>Apicomplexa</taxon>
        <taxon>Conoidasida</taxon>
        <taxon>Coccidia</taxon>
        <taxon>Eucoccidiorida</taxon>
        <taxon>Eimeriorina</taxon>
        <taxon>Cryptosporidiidae</taxon>
        <taxon>Cryptosporidium</taxon>
    </lineage>
</organism>
<dbReference type="OrthoDB" id="126772at2759"/>
<keyword evidence="7" id="KW-1185">Reference proteome</keyword>
<dbReference type="GeneID" id="92365540"/>
<dbReference type="Gene3D" id="3.30.60.30">
    <property type="match status" value="1"/>
</dbReference>
<dbReference type="GO" id="GO:0030154">
    <property type="term" value="P:cell differentiation"/>
    <property type="evidence" value="ECO:0007669"/>
    <property type="project" value="TreeGrafter"/>
</dbReference>
<dbReference type="RefSeq" id="XP_067069685.1">
    <property type="nucleotide sequence ID" value="XM_067211590.1"/>
</dbReference>
<dbReference type="InterPro" id="IPR050653">
    <property type="entry name" value="Prot_Inhib_GrowthFact_Antg"/>
</dbReference>
<dbReference type="EMBL" id="LRBS01000026">
    <property type="protein sequence ID" value="OII77839.1"/>
    <property type="molecule type" value="Genomic_DNA"/>
</dbReference>
<dbReference type="InterPro" id="IPR002350">
    <property type="entry name" value="Kazal_dom"/>
</dbReference>
<comment type="caution">
    <text evidence="6">The sequence shown here is derived from an EMBL/GenBank/DDBJ whole genome shotgun (WGS) entry which is preliminary data.</text>
</comment>
<keyword evidence="4" id="KW-1133">Transmembrane helix</keyword>
<evidence type="ECO:0000259" key="5">
    <source>
        <dbReference type="PROSITE" id="PS51465"/>
    </source>
</evidence>